<evidence type="ECO:0000313" key="3">
    <source>
        <dbReference type="WBParaSite" id="ALUE_0001699401-mRNA-1"/>
    </source>
</evidence>
<dbReference type="Pfam" id="PF00651">
    <property type="entry name" value="BTB"/>
    <property type="match status" value="1"/>
</dbReference>
<dbReference type="SUPFAM" id="SSF54695">
    <property type="entry name" value="POZ domain"/>
    <property type="match status" value="1"/>
</dbReference>
<dbReference type="Gene3D" id="3.30.710.10">
    <property type="entry name" value="Potassium Channel Kv1.1, Chain A"/>
    <property type="match status" value="1"/>
</dbReference>
<feature type="domain" description="BTB" evidence="1">
    <location>
        <begin position="137"/>
        <end position="220"/>
    </location>
</feature>
<name>A0A0M3IFK1_ASCLU</name>
<organism evidence="2 3">
    <name type="scientific">Ascaris lumbricoides</name>
    <name type="common">Giant roundworm</name>
    <dbReference type="NCBI Taxonomy" id="6252"/>
    <lineage>
        <taxon>Eukaryota</taxon>
        <taxon>Metazoa</taxon>
        <taxon>Ecdysozoa</taxon>
        <taxon>Nematoda</taxon>
        <taxon>Chromadorea</taxon>
        <taxon>Rhabditida</taxon>
        <taxon>Spirurina</taxon>
        <taxon>Ascaridomorpha</taxon>
        <taxon>Ascaridoidea</taxon>
        <taxon>Ascarididae</taxon>
        <taxon>Ascaris</taxon>
    </lineage>
</organism>
<dbReference type="InterPro" id="IPR011333">
    <property type="entry name" value="SKP1/BTB/POZ_sf"/>
</dbReference>
<reference evidence="3" key="1">
    <citation type="submission" date="2016-05" db="UniProtKB">
        <authorList>
            <consortium name="WormBaseParasite"/>
        </authorList>
    </citation>
    <scope>IDENTIFICATION</scope>
</reference>
<dbReference type="WBParaSite" id="ALUE_0001699401-mRNA-1">
    <property type="protein sequence ID" value="ALUE_0001699401-mRNA-1"/>
    <property type="gene ID" value="ALUE_0001699401"/>
</dbReference>
<dbReference type="InterPro" id="IPR000210">
    <property type="entry name" value="BTB/POZ_dom"/>
</dbReference>
<dbReference type="AlphaFoldDB" id="A0A0M3IFK1"/>
<accession>A0A0M3IFK1</accession>
<proteinExistence type="predicted"/>
<dbReference type="PROSITE" id="PS50097">
    <property type="entry name" value="BTB"/>
    <property type="match status" value="1"/>
</dbReference>
<evidence type="ECO:0000313" key="2">
    <source>
        <dbReference type="Proteomes" id="UP000036681"/>
    </source>
</evidence>
<evidence type="ECO:0000259" key="1">
    <source>
        <dbReference type="PROSITE" id="PS50097"/>
    </source>
</evidence>
<dbReference type="Proteomes" id="UP000036681">
    <property type="component" value="Unplaced"/>
</dbReference>
<sequence>MAQSVVELNEVVESNDQGNALPILLEKPHGFDELSNPLCKFINFEYDFRIHRDSIQAAKHNGCLLQSAIPMIVYHAHMWWNYGYKLTLHGDKPNADLGPRATTNESLPKGALKINTLSNQLSPKASNIYLRIGYRKDDKFISVVEGDSSVNDATDYYVHKAPLAYTSITLRSIFDKKVSLPTDQILIESSEDRIIFPFLSINDMKFLLTYLYTERITLPEYNRFARVGRVISFLFDRDRLLNIFTQWQRLIIESIFKANGNQEKVVYAMRSLIAIYSAPYGALPIAKRVAISTLADQVNKFNSACSS</sequence>
<keyword evidence="2" id="KW-1185">Reference proteome</keyword>
<protein>
    <submittedName>
        <fullName evidence="3">BTB domain-containing protein</fullName>
    </submittedName>
</protein>